<sequence length="498" mass="57256">MLKNLFTHLLPKKKISGRILFTVFALLALVMRFPFFFRDYIDKDESTFILMGQAWVDGNLPYTMLWDLKPPLVFAFFAAIIYFFGKSFFAIRLAGVLVVAITSFFVERIGSKVHSCRVGLWSGILYVIFSSAFGSLQGVMSEHLSMIFFVPAIWVLIRNDNTLRFLWSGLLFGAALMMKINLAYAVLLVGTYALYLAYKDKRGKGLIISSLYFSLGIAIPIGSTYLPYHLNNISEIWWNSVIAASLQYNAAKDGNFLKTLMIVVPMLLLSAFFVLKSERWKVMATQRKYLFMLLLALAGILFSFVKIGKLNGHYLIQAHAILVIFVCIACTRMPKFNYRPLLIIFLLGVQAEAVKEYMLIGKRAVAGKSLYNGEGIEIPVHLTEKYGDVESVYFINYHIGYWLLDTEPITMAVTHPSNIVRDDLYPFMNNPRKNAMEEIDHIMKKLRPTFVITKYRYHFFLDKEDPEDVYFKYFLDNDYELTDTIGQGYVFKRKPIDD</sequence>
<dbReference type="Pfam" id="PF13231">
    <property type="entry name" value="PMT_2"/>
    <property type="match status" value="1"/>
</dbReference>
<evidence type="ECO:0000256" key="2">
    <source>
        <dbReference type="ARBA" id="ARBA00022475"/>
    </source>
</evidence>
<keyword evidence="7 8" id="KW-0472">Membrane</keyword>
<dbReference type="EC" id="2.4.-.-" evidence="10"/>
<evidence type="ECO:0000256" key="8">
    <source>
        <dbReference type="SAM" id="Phobius"/>
    </source>
</evidence>
<feature type="transmembrane region" description="Helical" evidence="8">
    <location>
        <begin position="73"/>
        <end position="106"/>
    </location>
</feature>
<feature type="transmembrane region" description="Helical" evidence="8">
    <location>
        <begin position="314"/>
        <end position="331"/>
    </location>
</feature>
<dbReference type="GO" id="GO:0016757">
    <property type="term" value="F:glycosyltransferase activity"/>
    <property type="evidence" value="ECO:0007669"/>
    <property type="project" value="UniProtKB-KW"/>
</dbReference>
<reference evidence="11" key="1">
    <citation type="journal article" date="2019" name="Int. J. Syst. Evol. Microbiol.">
        <title>The Global Catalogue of Microorganisms (GCM) 10K type strain sequencing project: providing services to taxonomists for standard genome sequencing and annotation.</title>
        <authorList>
            <consortium name="The Broad Institute Genomics Platform"/>
            <consortium name="The Broad Institute Genome Sequencing Center for Infectious Disease"/>
            <person name="Wu L."/>
            <person name="Ma J."/>
        </authorList>
    </citation>
    <scope>NUCLEOTIDE SEQUENCE [LARGE SCALE GENOMIC DNA]</scope>
    <source>
        <strain evidence="11">CCUG 62952</strain>
    </source>
</reference>
<feature type="transmembrane region" description="Helical" evidence="8">
    <location>
        <begin position="20"/>
        <end position="37"/>
    </location>
</feature>
<keyword evidence="3 10" id="KW-0328">Glycosyltransferase</keyword>
<comment type="caution">
    <text evidence="10">The sequence shown here is derived from an EMBL/GenBank/DDBJ whole genome shotgun (WGS) entry which is preliminary data.</text>
</comment>
<keyword evidence="11" id="KW-1185">Reference proteome</keyword>
<keyword evidence="5 8" id="KW-0812">Transmembrane</keyword>
<feature type="transmembrane region" description="Helical" evidence="8">
    <location>
        <begin position="256"/>
        <end position="277"/>
    </location>
</feature>
<evidence type="ECO:0000256" key="4">
    <source>
        <dbReference type="ARBA" id="ARBA00022679"/>
    </source>
</evidence>
<dbReference type="PANTHER" id="PTHR33908:SF11">
    <property type="entry name" value="MEMBRANE PROTEIN"/>
    <property type="match status" value="1"/>
</dbReference>
<evidence type="ECO:0000256" key="6">
    <source>
        <dbReference type="ARBA" id="ARBA00022989"/>
    </source>
</evidence>
<evidence type="ECO:0000259" key="9">
    <source>
        <dbReference type="Pfam" id="PF13231"/>
    </source>
</evidence>
<gene>
    <name evidence="10" type="ORF">ACFQ1M_14045</name>
</gene>
<evidence type="ECO:0000256" key="7">
    <source>
        <dbReference type="ARBA" id="ARBA00023136"/>
    </source>
</evidence>
<feature type="transmembrane region" description="Helical" evidence="8">
    <location>
        <begin position="118"/>
        <end position="136"/>
    </location>
</feature>
<evidence type="ECO:0000313" key="10">
    <source>
        <dbReference type="EMBL" id="MFD0863331.1"/>
    </source>
</evidence>
<keyword evidence="4 10" id="KW-0808">Transferase</keyword>
<dbReference type="RefSeq" id="WP_386409273.1">
    <property type="nucleotide sequence ID" value="NZ_JBHTJH010000017.1"/>
</dbReference>
<protein>
    <submittedName>
        <fullName evidence="10">ArnT family glycosyltransferase</fullName>
        <ecNumber evidence="10">2.4.-.-</ecNumber>
    </submittedName>
</protein>
<accession>A0ABW3CZV6</accession>
<proteinExistence type="predicted"/>
<name>A0ABW3CZV6_9FLAO</name>
<feature type="domain" description="Glycosyltransferase RgtA/B/C/D-like" evidence="9">
    <location>
        <begin position="69"/>
        <end position="202"/>
    </location>
</feature>
<evidence type="ECO:0000256" key="3">
    <source>
        <dbReference type="ARBA" id="ARBA00022676"/>
    </source>
</evidence>
<dbReference type="InterPro" id="IPR050297">
    <property type="entry name" value="LipidA_mod_glycosyltrf_83"/>
</dbReference>
<dbReference type="EMBL" id="JBHTJH010000017">
    <property type="protein sequence ID" value="MFD0863331.1"/>
    <property type="molecule type" value="Genomic_DNA"/>
</dbReference>
<dbReference type="InterPro" id="IPR038731">
    <property type="entry name" value="RgtA/B/C-like"/>
</dbReference>
<evidence type="ECO:0000256" key="5">
    <source>
        <dbReference type="ARBA" id="ARBA00022692"/>
    </source>
</evidence>
<comment type="subcellular location">
    <subcellularLocation>
        <location evidence="1">Cell membrane</location>
        <topology evidence="1">Multi-pass membrane protein</topology>
    </subcellularLocation>
</comment>
<keyword evidence="2" id="KW-1003">Cell membrane</keyword>
<organism evidence="10 11">
    <name type="scientific">Sungkyunkwania multivorans</name>
    <dbReference type="NCBI Taxonomy" id="1173618"/>
    <lineage>
        <taxon>Bacteria</taxon>
        <taxon>Pseudomonadati</taxon>
        <taxon>Bacteroidota</taxon>
        <taxon>Flavobacteriia</taxon>
        <taxon>Flavobacteriales</taxon>
        <taxon>Flavobacteriaceae</taxon>
        <taxon>Sungkyunkwania</taxon>
    </lineage>
</organism>
<feature type="transmembrane region" description="Helical" evidence="8">
    <location>
        <begin position="205"/>
        <end position="228"/>
    </location>
</feature>
<dbReference type="Proteomes" id="UP001596978">
    <property type="component" value="Unassembled WGS sequence"/>
</dbReference>
<dbReference type="PANTHER" id="PTHR33908">
    <property type="entry name" value="MANNOSYLTRANSFERASE YKCB-RELATED"/>
    <property type="match status" value="1"/>
</dbReference>
<evidence type="ECO:0000313" key="11">
    <source>
        <dbReference type="Proteomes" id="UP001596978"/>
    </source>
</evidence>
<keyword evidence="6 8" id="KW-1133">Transmembrane helix</keyword>
<evidence type="ECO:0000256" key="1">
    <source>
        <dbReference type="ARBA" id="ARBA00004651"/>
    </source>
</evidence>
<feature type="transmembrane region" description="Helical" evidence="8">
    <location>
        <begin position="165"/>
        <end position="198"/>
    </location>
</feature>
<feature type="transmembrane region" description="Helical" evidence="8">
    <location>
        <begin position="289"/>
        <end position="308"/>
    </location>
</feature>